<accession>A0A238KYD7</accession>
<dbReference type="InterPro" id="IPR029063">
    <property type="entry name" value="SAM-dependent_MTases_sf"/>
</dbReference>
<dbReference type="Pfam" id="PF05050">
    <property type="entry name" value="Methyltransf_21"/>
    <property type="match status" value="1"/>
</dbReference>
<proteinExistence type="predicted"/>
<evidence type="ECO:0000313" key="4">
    <source>
        <dbReference type="Proteomes" id="UP000207598"/>
    </source>
</evidence>
<evidence type="ECO:0000259" key="2">
    <source>
        <dbReference type="Pfam" id="PF05050"/>
    </source>
</evidence>
<dbReference type="SUPFAM" id="SSF53335">
    <property type="entry name" value="S-adenosyl-L-methionine-dependent methyltransferases"/>
    <property type="match status" value="1"/>
</dbReference>
<name>A0A238KYD7_9RHOB</name>
<dbReference type="NCBIfam" id="TIGR01444">
    <property type="entry name" value="fkbM_fam"/>
    <property type="match status" value="1"/>
</dbReference>
<keyword evidence="4" id="KW-1185">Reference proteome</keyword>
<gene>
    <name evidence="3" type="ORF">MAA8898_03738</name>
</gene>
<organism evidence="3 4">
    <name type="scientific">Maliponia aquimaris</name>
    <dbReference type="NCBI Taxonomy" id="1673631"/>
    <lineage>
        <taxon>Bacteria</taxon>
        <taxon>Pseudomonadati</taxon>
        <taxon>Pseudomonadota</taxon>
        <taxon>Alphaproteobacteria</taxon>
        <taxon>Rhodobacterales</taxon>
        <taxon>Paracoccaceae</taxon>
        <taxon>Maliponia</taxon>
    </lineage>
</organism>
<dbReference type="EMBL" id="FXYF01000011">
    <property type="protein sequence ID" value="SMX47708.1"/>
    <property type="molecule type" value="Genomic_DNA"/>
</dbReference>
<dbReference type="InterPro" id="IPR006342">
    <property type="entry name" value="FkbM_mtfrase"/>
</dbReference>
<sequence>MDECEAAVTCHGVGIPASPFLTETRQRRIAEGRYEADEIAGALAVVRPGDRVLELGAGLGVVGAVIAARARPSAVLSYEANPELIPHIRALHAANDLGDRIEVRHAVLTAGPDRPPTRTFHLRNSFLGSSLIDVDNRETRPVEVPTADFDAVLAEFRPDVLIIDIEGGELELLTQTRLQGIRAVVIELHPKVYGTEGTKTCKDRLRALGFRQVDKVSTRFVWTCTRAVTRLEAPNPSGGWSVQIARLRQPVVVPPTRRAHVQPSGVLTAEGNIVPHATTWRNGRLLTPTPDKPAQAERLPGRWLWGGVLWRYFPHFVTESVTRLWALEHLSQKDFDGILFTPKNPLLDEPLPGFQRDFLRLMGCDLPIREARTPCVPDELIVPGQGFGLGQISRGTDRFIAAMALRFGQDIAPEGPERLYISRSRLGPNRGALLGEERLEERLAAEGYEIFHPQAHPLEVQVARYKAAREIVAAEGSALHLYAFVGRPDQRVAMILRRRSGATQHISSHIESFTGRAPVWIETLRRSWMPAGQVRRRLAIGEPDFPAMQAALVAAGFVAPGAAWSQPDEAEVQAALGPDFRPADTETRLAG</sequence>
<dbReference type="GO" id="GO:0032259">
    <property type="term" value="P:methylation"/>
    <property type="evidence" value="ECO:0007669"/>
    <property type="project" value="UniProtKB-KW"/>
</dbReference>
<dbReference type="Proteomes" id="UP000207598">
    <property type="component" value="Unassembled WGS sequence"/>
</dbReference>
<dbReference type="InterPro" id="IPR049625">
    <property type="entry name" value="Glyco_transf_61_cat"/>
</dbReference>
<protein>
    <submittedName>
        <fullName evidence="3">Methyltransferase domain protein</fullName>
    </submittedName>
</protein>
<dbReference type="Gene3D" id="3.40.50.150">
    <property type="entry name" value="Vaccinia Virus protein VP39"/>
    <property type="match status" value="1"/>
</dbReference>
<keyword evidence="3" id="KW-0489">Methyltransferase</keyword>
<reference evidence="3 4" key="1">
    <citation type="submission" date="2017-05" db="EMBL/GenBank/DDBJ databases">
        <authorList>
            <person name="Song R."/>
            <person name="Chenine A.L."/>
            <person name="Ruprecht R.M."/>
        </authorList>
    </citation>
    <scope>NUCLEOTIDE SEQUENCE [LARGE SCALE GENOMIC DNA]</scope>
    <source>
        <strain evidence="3 4">CECT 8898</strain>
    </source>
</reference>
<dbReference type="AlphaFoldDB" id="A0A238KYD7"/>
<dbReference type="RefSeq" id="WP_094022511.1">
    <property type="nucleotide sequence ID" value="NZ_FXYF01000011.1"/>
</dbReference>
<dbReference type="GO" id="GO:0016757">
    <property type="term" value="F:glycosyltransferase activity"/>
    <property type="evidence" value="ECO:0007669"/>
    <property type="project" value="InterPro"/>
</dbReference>
<keyword evidence="3" id="KW-0808">Transferase</keyword>
<feature type="domain" description="Glycosyltransferase 61 catalytic" evidence="1">
    <location>
        <begin position="313"/>
        <end position="484"/>
    </location>
</feature>
<evidence type="ECO:0000259" key="1">
    <source>
        <dbReference type="Pfam" id="PF04577"/>
    </source>
</evidence>
<evidence type="ECO:0000313" key="3">
    <source>
        <dbReference type="EMBL" id="SMX47708.1"/>
    </source>
</evidence>
<dbReference type="OrthoDB" id="7843421at2"/>
<dbReference type="GO" id="GO:0008168">
    <property type="term" value="F:methyltransferase activity"/>
    <property type="evidence" value="ECO:0007669"/>
    <property type="project" value="UniProtKB-KW"/>
</dbReference>
<dbReference type="Pfam" id="PF04577">
    <property type="entry name" value="Glyco_transf_61"/>
    <property type="match status" value="1"/>
</dbReference>
<feature type="domain" description="Methyltransferase FkbM" evidence="2">
    <location>
        <begin position="73"/>
        <end position="192"/>
    </location>
</feature>
<dbReference type="CDD" id="cd02440">
    <property type="entry name" value="AdoMet_MTases"/>
    <property type="match status" value="1"/>
</dbReference>